<evidence type="ECO:0000259" key="6">
    <source>
        <dbReference type="PROSITE" id="PS50157"/>
    </source>
</evidence>
<dbReference type="PANTHER" id="PTHR24379:SF121">
    <property type="entry name" value="C2H2-TYPE DOMAIN-CONTAINING PROTEIN"/>
    <property type="match status" value="1"/>
</dbReference>
<dbReference type="AlphaFoldDB" id="V5GQM1"/>
<keyword evidence="3 5" id="KW-0863">Zinc-finger</keyword>
<dbReference type="GO" id="GO:0008270">
    <property type="term" value="F:zinc ion binding"/>
    <property type="evidence" value="ECO:0007669"/>
    <property type="project" value="UniProtKB-KW"/>
</dbReference>
<dbReference type="PROSITE" id="PS00028">
    <property type="entry name" value="ZINC_FINGER_C2H2_1"/>
    <property type="match status" value="1"/>
</dbReference>
<dbReference type="PANTHER" id="PTHR24379">
    <property type="entry name" value="KRAB AND ZINC FINGER DOMAIN-CONTAINING"/>
    <property type="match status" value="1"/>
</dbReference>
<keyword evidence="1" id="KW-0479">Metal-binding</keyword>
<accession>V5GQM1</accession>
<evidence type="ECO:0000256" key="5">
    <source>
        <dbReference type="PROSITE-ProRule" id="PRU00042"/>
    </source>
</evidence>
<organism evidence="7">
    <name type="scientific">Anoplophora glabripennis</name>
    <name type="common">Asian longhorn beetle</name>
    <name type="synonym">Anoplophora nobilis</name>
    <dbReference type="NCBI Taxonomy" id="217634"/>
    <lineage>
        <taxon>Eukaryota</taxon>
        <taxon>Metazoa</taxon>
        <taxon>Ecdysozoa</taxon>
        <taxon>Arthropoda</taxon>
        <taxon>Hexapoda</taxon>
        <taxon>Insecta</taxon>
        <taxon>Pterygota</taxon>
        <taxon>Neoptera</taxon>
        <taxon>Endopterygota</taxon>
        <taxon>Coleoptera</taxon>
        <taxon>Polyphaga</taxon>
        <taxon>Cucujiformia</taxon>
        <taxon>Chrysomeloidea</taxon>
        <taxon>Cerambycidae</taxon>
        <taxon>Lamiinae</taxon>
        <taxon>Lamiini</taxon>
        <taxon>Anoplophora</taxon>
    </lineage>
</organism>
<dbReference type="Gene3D" id="3.30.160.60">
    <property type="entry name" value="Classic Zinc Finger"/>
    <property type="match status" value="2"/>
</dbReference>
<sequence length="126" mass="14936">MITHQDAEEAKIYKCDNCPFQTKHKYGTIKHALVHTDPSEMVTFKCLTCRRGFKRKEQLRKHVLTHMKSNLPKFRCDECDYESIWKDNLTIHTLKHRNASELTMFKCHLCPHETKIKASLRLHLVT</sequence>
<keyword evidence="4" id="KW-0862">Zinc</keyword>
<keyword evidence="2" id="KW-0677">Repeat</keyword>
<reference evidence="7" key="1">
    <citation type="submission" date="2013-07" db="EMBL/GenBank/DDBJ databases">
        <title>Midgut Transcriptome Profiling of Anoplphora glabripennis, a Lignocellulose Degrading, Wood-Boring Cerambycid.</title>
        <authorList>
            <person name="Scully E.D."/>
            <person name="Hoover K."/>
            <person name="Carlson J.E."/>
            <person name="Tien M."/>
            <person name="Geib S.M."/>
        </authorList>
    </citation>
    <scope>NUCLEOTIDE SEQUENCE</scope>
</reference>
<dbReference type="Pfam" id="PF00096">
    <property type="entry name" value="zf-C2H2"/>
    <property type="match status" value="1"/>
</dbReference>
<name>V5GQM1_ANOGL</name>
<protein>
    <submittedName>
        <fullName evidence="7">Zinc finger protein</fullName>
    </submittedName>
</protein>
<gene>
    <name evidence="7" type="primary">ZN335</name>
</gene>
<dbReference type="SMART" id="SM00355">
    <property type="entry name" value="ZnF_C2H2"/>
    <property type="match status" value="4"/>
</dbReference>
<evidence type="ECO:0000256" key="1">
    <source>
        <dbReference type="ARBA" id="ARBA00022723"/>
    </source>
</evidence>
<feature type="domain" description="C2H2-type" evidence="6">
    <location>
        <begin position="44"/>
        <end position="71"/>
    </location>
</feature>
<dbReference type="SUPFAM" id="SSF57667">
    <property type="entry name" value="beta-beta-alpha zinc fingers"/>
    <property type="match status" value="1"/>
</dbReference>
<evidence type="ECO:0000313" key="7">
    <source>
        <dbReference type="EMBL" id="JAB62548.1"/>
    </source>
</evidence>
<evidence type="ECO:0000256" key="4">
    <source>
        <dbReference type="ARBA" id="ARBA00022833"/>
    </source>
</evidence>
<proteinExistence type="predicted"/>
<dbReference type="EMBL" id="GALX01005918">
    <property type="protein sequence ID" value="JAB62548.1"/>
    <property type="molecule type" value="Transcribed_RNA"/>
</dbReference>
<dbReference type="OrthoDB" id="6684467at2759"/>
<evidence type="ECO:0000256" key="3">
    <source>
        <dbReference type="ARBA" id="ARBA00022771"/>
    </source>
</evidence>
<dbReference type="PROSITE" id="PS50157">
    <property type="entry name" value="ZINC_FINGER_C2H2_2"/>
    <property type="match status" value="1"/>
</dbReference>
<dbReference type="InterPro" id="IPR036236">
    <property type="entry name" value="Znf_C2H2_sf"/>
</dbReference>
<dbReference type="InterPro" id="IPR013087">
    <property type="entry name" value="Znf_C2H2_type"/>
</dbReference>
<dbReference type="Pfam" id="PF13909">
    <property type="entry name" value="zf-H2C2_5"/>
    <property type="match status" value="1"/>
</dbReference>
<evidence type="ECO:0000256" key="2">
    <source>
        <dbReference type="ARBA" id="ARBA00022737"/>
    </source>
</evidence>